<dbReference type="InterPro" id="IPR004156">
    <property type="entry name" value="OATP"/>
</dbReference>
<reference evidence="4" key="1">
    <citation type="submission" date="2014-11" db="EMBL/GenBank/DDBJ databases">
        <authorList>
            <person name="Geib S."/>
        </authorList>
    </citation>
    <scope>NUCLEOTIDE SEQUENCE</scope>
</reference>
<proteinExistence type="predicted"/>
<keyword evidence="3" id="KW-0472">Membrane</keyword>
<dbReference type="InterPro" id="IPR036259">
    <property type="entry name" value="MFS_trans_sf"/>
</dbReference>
<dbReference type="GO" id="GO:0015347">
    <property type="term" value="F:sodium-independent organic anion transmembrane transporter activity"/>
    <property type="evidence" value="ECO:0007669"/>
    <property type="project" value="TreeGrafter"/>
</dbReference>
<dbReference type="PANTHER" id="PTHR11388:SF159">
    <property type="entry name" value="SOLUTE CARRIER ORGANIC ANION TRANSPORTER FAMILY MEMBER 74D"/>
    <property type="match status" value="1"/>
</dbReference>
<keyword evidence="3" id="KW-0812">Transmembrane</keyword>
<feature type="transmembrane region" description="Helical" evidence="3">
    <location>
        <begin position="129"/>
        <end position="152"/>
    </location>
</feature>
<keyword evidence="1" id="KW-1015">Disulfide bond</keyword>
<dbReference type="EMBL" id="GBXI01012189">
    <property type="protein sequence ID" value="JAD02103.1"/>
    <property type="molecule type" value="Transcribed_RNA"/>
</dbReference>
<reference evidence="4" key="2">
    <citation type="journal article" date="2015" name="Gigascience">
        <title>Reconstructing a comprehensive transcriptome assembly of a white-pupal translocated strain of the pest fruit fly Bactrocera cucurbitae.</title>
        <authorList>
            <person name="Sim S.B."/>
            <person name="Calla B."/>
            <person name="Hall B."/>
            <person name="DeRego T."/>
            <person name="Geib S.M."/>
        </authorList>
    </citation>
    <scope>NUCLEOTIDE SEQUENCE</scope>
</reference>
<protein>
    <submittedName>
        <fullName evidence="4">Solute carrier organic anion transporter family member 1A2</fullName>
    </submittedName>
</protein>
<feature type="transmembrane region" description="Helical" evidence="3">
    <location>
        <begin position="181"/>
        <end position="201"/>
    </location>
</feature>
<dbReference type="SUPFAM" id="SSF103473">
    <property type="entry name" value="MFS general substrate transporter"/>
    <property type="match status" value="1"/>
</dbReference>
<keyword evidence="3" id="KW-1133">Transmembrane helix</keyword>
<name>A0A0A1WUJ3_ZEUCU</name>
<organism evidence="4">
    <name type="scientific">Zeugodacus cucurbitae</name>
    <name type="common">Melon fruit fly</name>
    <name type="synonym">Bactrocera cucurbitae</name>
    <dbReference type="NCBI Taxonomy" id="28588"/>
    <lineage>
        <taxon>Eukaryota</taxon>
        <taxon>Metazoa</taxon>
        <taxon>Ecdysozoa</taxon>
        <taxon>Arthropoda</taxon>
        <taxon>Hexapoda</taxon>
        <taxon>Insecta</taxon>
        <taxon>Pterygota</taxon>
        <taxon>Neoptera</taxon>
        <taxon>Endopterygota</taxon>
        <taxon>Diptera</taxon>
        <taxon>Brachycera</taxon>
        <taxon>Muscomorpha</taxon>
        <taxon>Tephritoidea</taxon>
        <taxon>Tephritidae</taxon>
        <taxon>Zeugodacus</taxon>
        <taxon>Zeugodacus</taxon>
    </lineage>
</organism>
<evidence type="ECO:0000313" key="4">
    <source>
        <dbReference type="EMBL" id="JAD02103.1"/>
    </source>
</evidence>
<dbReference type="PANTHER" id="PTHR11388">
    <property type="entry name" value="ORGANIC ANION TRANSPORTER"/>
    <property type="match status" value="1"/>
</dbReference>
<feature type="transmembrane region" description="Helical" evidence="3">
    <location>
        <begin position="92"/>
        <end position="117"/>
    </location>
</feature>
<gene>
    <name evidence="4" type="primary">SLCO1A2</name>
    <name evidence="4" type="ORF">g.48426</name>
</gene>
<feature type="region of interest" description="Disordered" evidence="2">
    <location>
        <begin position="211"/>
        <end position="239"/>
    </location>
</feature>
<dbReference type="GO" id="GO:0016323">
    <property type="term" value="C:basolateral plasma membrane"/>
    <property type="evidence" value="ECO:0007669"/>
    <property type="project" value="TreeGrafter"/>
</dbReference>
<sequence>MSIYCCCCCFFVLFYHFHLLIIAFYLICFLIYINYFLPISSSHCHNLPHFSSFLFSLPQPNQLSVACACLSVLAAFKNQAVSGYCANNCKNFIFFIIIFAVCVFMHSTSEVGSMLLVMRCTHPNDKAMAMGIIQSAIGLFGNVPCPIIYGAVVDSACLLWKTVCGKHGACSLYDSDTFRHYFLGITAGIMFLAFIMDLVVWSKAHRIDITPEDGSEPHGKQTAAETECKKSMVAPDTSV</sequence>
<feature type="transmembrane region" description="Helical" evidence="3">
    <location>
        <begin position="12"/>
        <end position="33"/>
    </location>
</feature>
<evidence type="ECO:0000256" key="2">
    <source>
        <dbReference type="SAM" id="MobiDB-lite"/>
    </source>
</evidence>
<dbReference type="GO" id="GO:0043252">
    <property type="term" value="P:sodium-independent organic anion transport"/>
    <property type="evidence" value="ECO:0007669"/>
    <property type="project" value="TreeGrafter"/>
</dbReference>
<dbReference type="Pfam" id="PF03137">
    <property type="entry name" value="OATP"/>
    <property type="match status" value="1"/>
</dbReference>
<dbReference type="AlphaFoldDB" id="A0A0A1WUJ3"/>
<evidence type="ECO:0000256" key="3">
    <source>
        <dbReference type="SAM" id="Phobius"/>
    </source>
</evidence>
<evidence type="ECO:0000256" key="1">
    <source>
        <dbReference type="ARBA" id="ARBA00023157"/>
    </source>
</evidence>
<accession>A0A0A1WUJ3</accession>